<dbReference type="RefSeq" id="XP_018832829.1">
    <property type="nucleotide sequence ID" value="XM_018977284.2"/>
</dbReference>
<dbReference type="Gramene" id="Jr10_18120_p1">
    <property type="protein sequence ID" value="cds.Jr10_18120_p1"/>
    <property type="gene ID" value="Jr10_18120"/>
</dbReference>
<dbReference type="GeneID" id="109000417"/>
<sequence length="432" mass="48980">MHQGALTLDVHAVDVEEVLDVNSSEEGDEASENDAYIDDMDEMLDDIQVGASMDQSRGFQIPGTDGVTPGGSSTSFPELLEDALHPLYPSCLTFSKLSFIVNLLHIKTIGGWSVKSFNMVIKLLKSAFPYALLPDSYNDACRLERGLGFNYTKIDACLNDCVLFWKEHSNKEKCPKCNTSRWVLSSTKQKKIPHKVLRHFPLIPRLQRLFMSNKSVGVMRWHATKRVNDSNLMRHPADSKTWKEFDMQYPHFALDPRNVRIGLASDGFNPFNNIAKPYSIWPVILVAYNLPPWLCMKDPYLMLSLIIPGPKAPGNDINVYLCPLIEELISLWEVGVNTYDAFALHSFRLHAALLWTINDFPVYANLSGWNTNGKMACPTCNDATDSLWLVHGRKHCYIGHRRWLLPGHKWRSNRAKFNGSTDYRQAPIHLSG</sequence>
<dbReference type="Proteomes" id="UP000235220">
    <property type="component" value="Chromosome 10"/>
</dbReference>
<proteinExistence type="predicted"/>
<dbReference type="AlphaFoldDB" id="A0A2I4FME3"/>
<name>A0A2I4FME3_JUGRE</name>
<dbReference type="OrthoDB" id="1932595at2759"/>
<reference evidence="2" key="1">
    <citation type="submission" date="2025-08" db="UniProtKB">
        <authorList>
            <consortium name="RefSeq"/>
        </authorList>
    </citation>
    <scope>IDENTIFICATION</scope>
    <source>
        <tissue evidence="2">Leaves</tissue>
    </source>
</reference>
<dbReference type="PANTHER" id="PTHR10775">
    <property type="entry name" value="OS08G0208400 PROTEIN"/>
    <property type="match status" value="1"/>
</dbReference>
<dbReference type="KEGG" id="jre:109000417"/>
<dbReference type="PANTHER" id="PTHR10775:SF177">
    <property type="entry name" value="TNP2, PARTIAL"/>
    <property type="match status" value="1"/>
</dbReference>
<dbReference type="Gramene" id="Jr10_18130_p1">
    <property type="protein sequence ID" value="cds.Jr10_18130_p1"/>
    <property type="gene ID" value="Jr10_18130"/>
</dbReference>
<protein>
    <submittedName>
        <fullName evidence="2">Uncharacterized protein LOC109000417</fullName>
    </submittedName>
</protein>
<gene>
    <name evidence="2" type="primary">LOC109000417</name>
</gene>
<keyword evidence="1" id="KW-1185">Reference proteome</keyword>
<organism evidence="1 2">
    <name type="scientific">Juglans regia</name>
    <name type="common">English walnut</name>
    <dbReference type="NCBI Taxonomy" id="51240"/>
    <lineage>
        <taxon>Eukaryota</taxon>
        <taxon>Viridiplantae</taxon>
        <taxon>Streptophyta</taxon>
        <taxon>Embryophyta</taxon>
        <taxon>Tracheophyta</taxon>
        <taxon>Spermatophyta</taxon>
        <taxon>Magnoliopsida</taxon>
        <taxon>eudicotyledons</taxon>
        <taxon>Gunneridae</taxon>
        <taxon>Pentapetalae</taxon>
        <taxon>rosids</taxon>
        <taxon>fabids</taxon>
        <taxon>Fagales</taxon>
        <taxon>Juglandaceae</taxon>
        <taxon>Juglans</taxon>
    </lineage>
</organism>
<dbReference type="STRING" id="51240.A0A2I4FME3"/>
<accession>A0A2I4FME3</accession>
<dbReference type="InterPro" id="IPR004242">
    <property type="entry name" value="Transposase_21"/>
</dbReference>
<evidence type="ECO:0000313" key="2">
    <source>
        <dbReference type="RefSeq" id="XP_018832829.1"/>
    </source>
</evidence>
<dbReference type="Pfam" id="PF02992">
    <property type="entry name" value="Transposase_21"/>
    <property type="match status" value="1"/>
</dbReference>
<evidence type="ECO:0000313" key="1">
    <source>
        <dbReference type="Proteomes" id="UP000235220"/>
    </source>
</evidence>